<evidence type="ECO:0000256" key="2">
    <source>
        <dbReference type="PROSITE-ProRule" id="PRU00335"/>
    </source>
</evidence>
<proteinExistence type="predicted"/>
<comment type="caution">
    <text evidence="4">The sequence shown here is derived from an EMBL/GenBank/DDBJ whole genome shotgun (WGS) entry which is preliminary data.</text>
</comment>
<gene>
    <name evidence="4" type="ORF">DHV22_01775</name>
</gene>
<name>A0A3D6BMD9_9FLAO</name>
<dbReference type="PROSITE" id="PS50977">
    <property type="entry name" value="HTH_TETR_2"/>
    <property type="match status" value="1"/>
</dbReference>
<feature type="non-terminal residue" evidence="4">
    <location>
        <position position="1"/>
    </location>
</feature>
<accession>A0A3D6BMD9</accession>
<dbReference type="InterPro" id="IPR001647">
    <property type="entry name" value="HTH_TetR"/>
</dbReference>
<dbReference type="InterPro" id="IPR009057">
    <property type="entry name" value="Homeodomain-like_sf"/>
</dbReference>
<evidence type="ECO:0000313" key="5">
    <source>
        <dbReference type="Proteomes" id="UP000263268"/>
    </source>
</evidence>
<dbReference type="AlphaFoldDB" id="A0A3D6BMD9"/>
<sequence length="175" mass="20182">IAEKCGVSKKTIYKYFENKDDLLHQIIELQVKELKEVINKNQLKKINALEELNLFFKYINGLSRNISATFGKELKKYHSSIFIKVIKYKKTIILPFVLQNIKKGKEEGLYKKNLNAEGICDSFDDISKVVFLDGFFNNSGTNKNTLEFLHSLFLHRLVSVKGLKILKDYSENGAV</sequence>
<evidence type="ECO:0000259" key="3">
    <source>
        <dbReference type="PROSITE" id="PS50977"/>
    </source>
</evidence>
<feature type="domain" description="HTH tetR-type" evidence="3">
    <location>
        <begin position="1"/>
        <end position="34"/>
    </location>
</feature>
<dbReference type="Proteomes" id="UP000263268">
    <property type="component" value="Unassembled WGS sequence"/>
</dbReference>
<evidence type="ECO:0000256" key="1">
    <source>
        <dbReference type="ARBA" id="ARBA00023125"/>
    </source>
</evidence>
<reference evidence="4 5" key="1">
    <citation type="journal article" date="2018" name="Nat. Biotechnol.">
        <title>A standardized bacterial taxonomy based on genome phylogeny substantially revises the tree of life.</title>
        <authorList>
            <person name="Parks D.H."/>
            <person name="Chuvochina M."/>
            <person name="Waite D.W."/>
            <person name="Rinke C."/>
            <person name="Skarshewski A."/>
            <person name="Chaumeil P.A."/>
            <person name="Hugenholtz P."/>
        </authorList>
    </citation>
    <scope>NUCLEOTIDE SEQUENCE [LARGE SCALE GENOMIC DNA]</scope>
    <source>
        <strain evidence="4">UBA10227</strain>
    </source>
</reference>
<keyword evidence="1 2" id="KW-0238">DNA-binding</keyword>
<organism evidence="4 5">
    <name type="scientific">Xanthomarina gelatinilytica</name>
    <dbReference type="NCBI Taxonomy" id="1137281"/>
    <lineage>
        <taxon>Bacteria</taxon>
        <taxon>Pseudomonadati</taxon>
        <taxon>Bacteroidota</taxon>
        <taxon>Flavobacteriia</taxon>
        <taxon>Flavobacteriales</taxon>
        <taxon>Flavobacteriaceae</taxon>
        <taxon>Xanthomarina</taxon>
    </lineage>
</organism>
<dbReference type="EMBL" id="DPRK01000025">
    <property type="protein sequence ID" value="HCY80410.1"/>
    <property type="molecule type" value="Genomic_DNA"/>
</dbReference>
<dbReference type="Gene3D" id="1.10.357.10">
    <property type="entry name" value="Tetracycline Repressor, domain 2"/>
    <property type="match status" value="1"/>
</dbReference>
<evidence type="ECO:0000313" key="4">
    <source>
        <dbReference type="EMBL" id="HCY80410.1"/>
    </source>
</evidence>
<dbReference type="SUPFAM" id="SSF46689">
    <property type="entry name" value="Homeodomain-like"/>
    <property type="match status" value="1"/>
</dbReference>
<dbReference type="GO" id="GO:0003677">
    <property type="term" value="F:DNA binding"/>
    <property type="evidence" value="ECO:0007669"/>
    <property type="project" value="UniProtKB-UniRule"/>
</dbReference>
<protein>
    <recommendedName>
        <fullName evidence="3">HTH tetR-type domain-containing protein</fullName>
    </recommendedName>
</protein>
<dbReference type="Pfam" id="PF00440">
    <property type="entry name" value="TetR_N"/>
    <property type="match status" value="1"/>
</dbReference>
<comment type="caution">
    <text evidence="2">Lacks conserved residue(s) required for the propagation of feature annotation.</text>
</comment>